<sequence length="392" mass="43235">MARNTNQTILTIGFELEMIAYHLPSPGHDCINLLIAKHLRKGLEATFTNLLFSPYQAPVTHVGAANSMLVIASSPCLTPVVDWIGDNPKLRHFFVTSEPECLYGIPDNRREFAAGLEVRTPILRLGSWQIVVENVLKSLSAVPGAIIGFTQQCGLHVHIGRRGGFELSHIKGLAKAVVIFEEDIERTWHPAHRCGVGSELYADSNRKTSVSLKTLNSTLEMVRLIEQQNTISGVRGIICDVDVGHRDFKYNFQSLVELGSIEFRQAQATLDKDWVVGWVSMLVKFVRASEVVSEKLFEKFVEAADNGEDRLSEFLEWGIDGNGEDECDGEEIREDRCRDEGGLGDQGSGEREECGGDLALLVANLGTLPSGGRDDIICGLQSLNDASAYFFL</sequence>
<reference evidence="1 2" key="1">
    <citation type="submission" date="2024-02" db="EMBL/GenBank/DDBJ databases">
        <title>Discinaceae phylogenomics.</title>
        <authorList>
            <person name="Dirks A.C."/>
            <person name="James T.Y."/>
        </authorList>
    </citation>
    <scope>NUCLEOTIDE SEQUENCE [LARGE SCALE GENOMIC DNA]</scope>
    <source>
        <strain evidence="1 2">ACD0624</strain>
    </source>
</reference>
<protein>
    <submittedName>
        <fullName evidence="1">Uncharacterized protein</fullName>
    </submittedName>
</protein>
<gene>
    <name evidence="1" type="ORF">Q9L58_001671</name>
</gene>
<comment type="caution">
    <text evidence="1">The sequence shown here is derived from an EMBL/GenBank/DDBJ whole genome shotgun (WGS) entry which is preliminary data.</text>
</comment>
<proteinExistence type="predicted"/>
<dbReference type="Pfam" id="PF12224">
    <property type="entry name" value="Amidoligase_2"/>
    <property type="match status" value="1"/>
</dbReference>
<dbReference type="InterPro" id="IPR022025">
    <property type="entry name" value="Amidoligase_2"/>
</dbReference>
<evidence type="ECO:0000313" key="2">
    <source>
        <dbReference type="Proteomes" id="UP001447188"/>
    </source>
</evidence>
<evidence type="ECO:0000313" key="1">
    <source>
        <dbReference type="EMBL" id="KAL0639212.1"/>
    </source>
</evidence>
<accession>A0ABR3GTH2</accession>
<keyword evidence="2" id="KW-1185">Reference proteome</keyword>
<dbReference type="PANTHER" id="PTHR36847">
    <property type="entry name" value="AMIDOLIGASE ENZYME"/>
    <property type="match status" value="1"/>
</dbReference>
<dbReference type="EMBL" id="JBBBZM010000013">
    <property type="protein sequence ID" value="KAL0639212.1"/>
    <property type="molecule type" value="Genomic_DNA"/>
</dbReference>
<dbReference type="Proteomes" id="UP001447188">
    <property type="component" value="Unassembled WGS sequence"/>
</dbReference>
<name>A0ABR3GTH2_9PEZI</name>
<organism evidence="1 2">
    <name type="scientific">Discina gigas</name>
    <dbReference type="NCBI Taxonomy" id="1032678"/>
    <lineage>
        <taxon>Eukaryota</taxon>
        <taxon>Fungi</taxon>
        <taxon>Dikarya</taxon>
        <taxon>Ascomycota</taxon>
        <taxon>Pezizomycotina</taxon>
        <taxon>Pezizomycetes</taxon>
        <taxon>Pezizales</taxon>
        <taxon>Discinaceae</taxon>
        <taxon>Discina</taxon>
    </lineage>
</organism>
<dbReference type="PANTHER" id="PTHR36847:SF1">
    <property type="entry name" value="AMIDOLIGASE ENZYME"/>
    <property type="match status" value="1"/>
</dbReference>